<sequence>MALTFPPMMQGQPVDEDAFTEAQRQATLGCDAGLITYGTRADVIEAALILSPEVPLSKAMAMLPLCAVGFQNALGALAPPEVSVHLEWDGKLRVNGASCGAFDVAASTDDPNAEPDWIVVGFRVPFLPESDEMGHTPDRTALAAEGCADVAPDQLIESWARHTLHWINRWETDGPRGVHTEWRGLSHGIGEDVTQSGLKGTFMGIDEDFGMLLKDENGQTHLLPLTTLLKGQA</sequence>
<dbReference type="RefSeq" id="WP_090208801.1">
    <property type="nucleotide sequence ID" value="NZ_FOZM01000002.1"/>
</dbReference>
<dbReference type="Pfam" id="PF16917">
    <property type="entry name" value="BPL_LplA_LipB_2"/>
    <property type="match status" value="1"/>
</dbReference>
<dbReference type="AlphaFoldDB" id="A0A1I6MWB7"/>
<feature type="domain" description="DUF4444" evidence="1">
    <location>
        <begin position="189"/>
        <end position="229"/>
    </location>
</feature>
<protein>
    <submittedName>
        <fullName evidence="3">Biotin-(Acetyl-CoA carboxylase) ligase</fullName>
    </submittedName>
</protein>
<gene>
    <name evidence="3" type="ORF">SAMN05444714_2432</name>
</gene>
<accession>A0A1I6MWB7</accession>
<proteinExistence type="predicted"/>
<dbReference type="OrthoDB" id="7657788at2"/>
<dbReference type="Pfam" id="PF14563">
    <property type="entry name" value="DUF4444"/>
    <property type="match status" value="1"/>
</dbReference>
<dbReference type="EMBL" id="FOZM01000002">
    <property type="protein sequence ID" value="SFS19944.1"/>
    <property type="molecule type" value="Genomic_DNA"/>
</dbReference>
<dbReference type="Gene3D" id="2.30.30.100">
    <property type="match status" value="1"/>
</dbReference>
<keyword evidence="3" id="KW-0436">Ligase</keyword>
<feature type="domain" description="BPL/LPL catalytic" evidence="2">
    <location>
        <begin position="5"/>
        <end position="183"/>
    </location>
</feature>
<name>A0A1I6MWB7_9RHOB</name>
<dbReference type="GO" id="GO:0016874">
    <property type="term" value="F:ligase activity"/>
    <property type="evidence" value="ECO:0007669"/>
    <property type="project" value="UniProtKB-KW"/>
</dbReference>
<evidence type="ECO:0000313" key="4">
    <source>
        <dbReference type="Proteomes" id="UP000198926"/>
    </source>
</evidence>
<organism evidence="3 4">
    <name type="scientific">Yoonia litorea</name>
    <dbReference type="NCBI Taxonomy" id="1123755"/>
    <lineage>
        <taxon>Bacteria</taxon>
        <taxon>Pseudomonadati</taxon>
        <taxon>Pseudomonadota</taxon>
        <taxon>Alphaproteobacteria</taxon>
        <taxon>Rhodobacterales</taxon>
        <taxon>Paracoccaceae</taxon>
        <taxon>Yoonia</taxon>
    </lineage>
</organism>
<dbReference type="Proteomes" id="UP000198926">
    <property type="component" value="Unassembled WGS sequence"/>
</dbReference>
<evidence type="ECO:0000259" key="2">
    <source>
        <dbReference type="Pfam" id="PF16917"/>
    </source>
</evidence>
<dbReference type="InterPro" id="IPR028044">
    <property type="entry name" value="DUF4444"/>
</dbReference>
<reference evidence="3 4" key="1">
    <citation type="submission" date="2016-10" db="EMBL/GenBank/DDBJ databases">
        <authorList>
            <person name="de Groot N.N."/>
        </authorList>
    </citation>
    <scope>NUCLEOTIDE SEQUENCE [LARGE SCALE GENOMIC DNA]</scope>
    <source>
        <strain evidence="3 4">DSM 29433</strain>
    </source>
</reference>
<evidence type="ECO:0000259" key="1">
    <source>
        <dbReference type="Pfam" id="PF14563"/>
    </source>
</evidence>
<dbReference type="STRING" id="1123755.SAMN05444714_2432"/>
<evidence type="ECO:0000313" key="3">
    <source>
        <dbReference type="EMBL" id="SFS19944.1"/>
    </source>
</evidence>
<dbReference type="InterPro" id="IPR045864">
    <property type="entry name" value="aa-tRNA-synth_II/BPL/LPL"/>
</dbReference>
<dbReference type="InterPro" id="IPR004143">
    <property type="entry name" value="BPL_LPL_catalytic"/>
</dbReference>
<keyword evidence="4" id="KW-1185">Reference proteome</keyword>
<dbReference type="Gene3D" id="3.30.930.10">
    <property type="entry name" value="Bira Bifunctional Protein, Domain 2"/>
    <property type="match status" value="1"/>
</dbReference>